<dbReference type="Pfam" id="PF00128">
    <property type="entry name" value="Alpha-amylase"/>
    <property type="match status" value="1"/>
</dbReference>
<dbReference type="GO" id="GO:0004556">
    <property type="term" value="F:alpha-amylase activity"/>
    <property type="evidence" value="ECO:0007669"/>
    <property type="project" value="TreeGrafter"/>
</dbReference>
<accession>A0A1G4Q8Q3</accession>
<gene>
    <name evidence="4" type="ORF">SAMN02927928_1015</name>
</gene>
<dbReference type="Gene3D" id="3.20.20.80">
    <property type="entry name" value="Glycosidases"/>
    <property type="match status" value="1"/>
</dbReference>
<reference evidence="5" key="1">
    <citation type="submission" date="2016-10" db="EMBL/GenBank/DDBJ databases">
        <authorList>
            <person name="Varghese N."/>
            <person name="Submissions S."/>
        </authorList>
    </citation>
    <scope>NUCLEOTIDE SEQUENCE [LARGE SCALE GENOMIC DNA]</scope>
    <source>
        <strain evidence="5">CGMCC 1.3431</strain>
    </source>
</reference>
<dbReference type="Gene3D" id="3.90.400.10">
    <property type="entry name" value="Oligo-1,6-glucosidase, Domain 2"/>
    <property type="match status" value="1"/>
</dbReference>
<evidence type="ECO:0000256" key="2">
    <source>
        <dbReference type="SAM" id="SignalP"/>
    </source>
</evidence>
<dbReference type="STRING" id="260084.SAMN02927928_1015"/>
<dbReference type="SMART" id="SM00642">
    <property type="entry name" value="Aamy"/>
    <property type="match status" value="1"/>
</dbReference>
<comment type="similarity">
    <text evidence="1">Belongs to the glycosyl hydrolase 13 family.</text>
</comment>
<dbReference type="EMBL" id="FMTS01000001">
    <property type="protein sequence ID" value="SCW40970.1"/>
    <property type="molecule type" value="Genomic_DNA"/>
</dbReference>
<feature type="domain" description="Glycosyl hydrolase family 13 catalytic" evidence="3">
    <location>
        <begin position="51"/>
        <end position="417"/>
    </location>
</feature>
<dbReference type="InterPro" id="IPR017853">
    <property type="entry name" value="GH"/>
</dbReference>
<keyword evidence="4" id="KW-0808">Transferase</keyword>
<dbReference type="SUPFAM" id="SSF51445">
    <property type="entry name" value="(Trans)glycosidases"/>
    <property type="match status" value="1"/>
</dbReference>
<name>A0A1G4Q8Q3_9CAUL</name>
<dbReference type="SUPFAM" id="SSF51011">
    <property type="entry name" value="Glycosyl hydrolase domain"/>
    <property type="match status" value="1"/>
</dbReference>
<keyword evidence="5" id="KW-1185">Reference proteome</keyword>
<evidence type="ECO:0000313" key="5">
    <source>
        <dbReference type="Proteomes" id="UP000199150"/>
    </source>
</evidence>
<dbReference type="InterPro" id="IPR006047">
    <property type="entry name" value="GH13_cat_dom"/>
</dbReference>
<dbReference type="InterPro" id="IPR045857">
    <property type="entry name" value="O16G_dom_2"/>
</dbReference>
<dbReference type="CDD" id="cd11316">
    <property type="entry name" value="AmyAc_bac2_AmyA"/>
    <property type="match status" value="1"/>
</dbReference>
<dbReference type="OrthoDB" id="9805159at2"/>
<proteinExistence type="inferred from homology"/>
<keyword evidence="2" id="KW-0732">Signal</keyword>
<dbReference type="GO" id="GO:0016740">
    <property type="term" value="F:transferase activity"/>
    <property type="evidence" value="ECO:0007669"/>
    <property type="project" value="UniProtKB-KW"/>
</dbReference>
<sequence length="542" mass="58996">MCFKRIAQCAAVSILALAGVAHAGIDVSPVAVEAKASALPKDWNKTAVFMEIFVRSYKDSDGDGIGDFNGLTSQLDYLHDLGVTGIWLMPMMPSQDGDHGYAVNDYRAVNPDYGTMADFERFVQEAHKRGIGVILDFVVNHSGSGNAIFQEAAKSKASPYRDWYVFADKNPGWYNEKMRGVSGAYYNDPWKPVTKIVPGGVGLYYGVFSDSMPDMNLKNPKVIGYLQDTMRFWMNRGVDGFRLDAVTMLIEDGPKAYFNNPANPGIVAKLRETLDEYDNRYMICEASEGADMYVKACSAFAYGVQQSIIEGAKTGAVQPALISQLQNPHADLMPLALQSHDAYVGDRLMNQFGVNDPADYKLSAAISILASATPFAYYGEEIGMSNGGAFNDPGIRSPMSWTGYPRTAGFTKGTPYRDVAINVASQNVAIEAGDPNSLLEYYRALYMLRRDHPVFGTGRLDLQSKAGDPTFVFTRTGLDDKVAVLVNLSDAPQALSATVGEGRFVQSLHVVGEASDQSVASEGGKLTVVVPAKTTWVFTKSQ</sequence>
<dbReference type="InterPro" id="IPR013780">
    <property type="entry name" value="Glyco_hydro_b"/>
</dbReference>
<evidence type="ECO:0000256" key="1">
    <source>
        <dbReference type="ARBA" id="ARBA00008061"/>
    </source>
</evidence>
<evidence type="ECO:0000259" key="3">
    <source>
        <dbReference type="SMART" id="SM00642"/>
    </source>
</evidence>
<evidence type="ECO:0000313" key="4">
    <source>
        <dbReference type="EMBL" id="SCW40970.1"/>
    </source>
</evidence>
<dbReference type="RefSeq" id="WP_090644403.1">
    <property type="nucleotide sequence ID" value="NZ_CBCRYE010000001.1"/>
</dbReference>
<dbReference type="Proteomes" id="UP000199150">
    <property type="component" value="Unassembled WGS sequence"/>
</dbReference>
<dbReference type="AlphaFoldDB" id="A0A1G4Q8Q3"/>
<organism evidence="4 5">
    <name type="scientific">Asticcacaulis taihuensis</name>
    <dbReference type="NCBI Taxonomy" id="260084"/>
    <lineage>
        <taxon>Bacteria</taxon>
        <taxon>Pseudomonadati</taxon>
        <taxon>Pseudomonadota</taxon>
        <taxon>Alphaproteobacteria</taxon>
        <taxon>Caulobacterales</taxon>
        <taxon>Caulobacteraceae</taxon>
        <taxon>Asticcacaulis</taxon>
    </lineage>
</organism>
<dbReference type="Gene3D" id="2.60.40.1180">
    <property type="entry name" value="Golgi alpha-mannosidase II"/>
    <property type="match status" value="1"/>
</dbReference>
<dbReference type="PANTHER" id="PTHR10357:SF179">
    <property type="entry name" value="NEUTRAL AND BASIC AMINO ACID TRANSPORT PROTEIN RBAT"/>
    <property type="match status" value="1"/>
</dbReference>
<feature type="signal peptide" evidence="2">
    <location>
        <begin position="1"/>
        <end position="23"/>
    </location>
</feature>
<dbReference type="PANTHER" id="PTHR10357">
    <property type="entry name" value="ALPHA-AMYLASE FAMILY MEMBER"/>
    <property type="match status" value="1"/>
</dbReference>
<feature type="chain" id="PRO_5011585149" evidence="2">
    <location>
        <begin position="24"/>
        <end position="542"/>
    </location>
</feature>
<dbReference type="GO" id="GO:0009313">
    <property type="term" value="P:oligosaccharide catabolic process"/>
    <property type="evidence" value="ECO:0007669"/>
    <property type="project" value="TreeGrafter"/>
</dbReference>
<protein>
    <submittedName>
        <fullName evidence="4">Maltose alpha-D-glucosyltransferase/ alpha-amylase</fullName>
    </submittedName>
</protein>